<keyword evidence="1" id="KW-0175">Coiled coil</keyword>
<evidence type="ECO:0000256" key="1">
    <source>
        <dbReference type="SAM" id="Coils"/>
    </source>
</evidence>
<dbReference type="Proteomes" id="UP000542811">
    <property type="component" value="Unassembled WGS sequence"/>
</dbReference>
<sequence>MIANVDHEIAQNKARLDRASSTLQRTASWSAEAEALQEKIKKADVRAFLAETEAATTEAHERLSLLRKVIADSEKECETATRVIELLQTKQIELNERRKKLQAAATLSTEKWLRAKHAHVIDDFRHRLHDLHDGLAAIIAVEEHPDFNKYDPKHGQNLLARFGEAIRFDSPLRPLWFNVSQTAAFPGFAAATGALHAELFDEESGL</sequence>
<name>A0ABR6GEH3_9HYPH</name>
<accession>A0ABR6GEH3</accession>
<feature type="coiled-coil region" evidence="1">
    <location>
        <begin position="70"/>
        <end position="104"/>
    </location>
</feature>
<dbReference type="EMBL" id="JACHXX010000008">
    <property type="protein sequence ID" value="MBB3164684.1"/>
    <property type="molecule type" value="Genomic_DNA"/>
</dbReference>
<evidence type="ECO:0000313" key="3">
    <source>
        <dbReference type="Proteomes" id="UP000542811"/>
    </source>
</evidence>
<organism evidence="2 3">
    <name type="scientific">Rhizobium laguerreae</name>
    <dbReference type="NCBI Taxonomy" id="1076926"/>
    <lineage>
        <taxon>Bacteria</taxon>
        <taxon>Pseudomonadati</taxon>
        <taxon>Pseudomonadota</taxon>
        <taxon>Alphaproteobacteria</taxon>
        <taxon>Hyphomicrobiales</taxon>
        <taxon>Rhizobiaceae</taxon>
        <taxon>Rhizobium/Agrobacterium group</taxon>
        <taxon>Rhizobium</taxon>
    </lineage>
</organism>
<gene>
    <name evidence="2" type="ORF">FHS25_005187</name>
</gene>
<dbReference type="RefSeq" id="WP_143529495.1">
    <property type="nucleotide sequence ID" value="NZ_JACHXX010000008.1"/>
</dbReference>
<keyword evidence="3" id="KW-1185">Reference proteome</keyword>
<comment type="caution">
    <text evidence="2">The sequence shown here is derived from an EMBL/GenBank/DDBJ whole genome shotgun (WGS) entry which is preliminary data.</text>
</comment>
<reference evidence="2 3" key="1">
    <citation type="submission" date="2020-08" db="EMBL/GenBank/DDBJ databases">
        <title>Genomic Encyclopedia of Type Strains, Phase III (KMG-III): the genomes of soil and plant-associated and newly described type strains.</title>
        <authorList>
            <person name="Whitman W."/>
        </authorList>
    </citation>
    <scope>NUCLEOTIDE SEQUENCE [LARGE SCALE GENOMIC DNA]</scope>
    <source>
        <strain evidence="2 3">CECT 8280</strain>
    </source>
</reference>
<evidence type="ECO:0000313" key="2">
    <source>
        <dbReference type="EMBL" id="MBB3164684.1"/>
    </source>
</evidence>
<protein>
    <submittedName>
        <fullName evidence="2">Chromosome segregation ATPase</fullName>
    </submittedName>
</protein>
<proteinExistence type="predicted"/>